<comment type="caution">
    <text evidence="1">The sequence shown here is derived from an EMBL/GenBank/DDBJ whole genome shotgun (WGS) entry which is preliminary data.</text>
</comment>
<dbReference type="OrthoDB" id="2034141at2"/>
<name>A0A3N1XHW9_9FIRM</name>
<reference evidence="1 2" key="1">
    <citation type="submission" date="2018-11" db="EMBL/GenBank/DDBJ databases">
        <title>Genomic Encyclopedia of Type Strains, Phase IV (KMG-IV): sequencing the most valuable type-strain genomes for metagenomic binning, comparative biology and taxonomic classification.</title>
        <authorList>
            <person name="Goeker M."/>
        </authorList>
    </citation>
    <scope>NUCLEOTIDE SEQUENCE [LARGE SCALE GENOMIC DNA]</scope>
    <source>
        <strain evidence="1 2">DSM 26537</strain>
    </source>
</reference>
<proteinExistence type="predicted"/>
<dbReference type="Proteomes" id="UP000273083">
    <property type="component" value="Unassembled WGS sequence"/>
</dbReference>
<dbReference type="RefSeq" id="WP_123610013.1">
    <property type="nucleotide sequence ID" value="NZ_RJVG01000008.1"/>
</dbReference>
<accession>A0A3N1XHW9</accession>
<evidence type="ECO:0008006" key="3">
    <source>
        <dbReference type="Google" id="ProtNLM"/>
    </source>
</evidence>
<dbReference type="AlphaFoldDB" id="A0A3N1XHW9"/>
<protein>
    <recommendedName>
        <fullName evidence="3">Nucleoid associated protein NdpA</fullName>
    </recommendedName>
</protein>
<evidence type="ECO:0000313" key="2">
    <source>
        <dbReference type="Proteomes" id="UP000273083"/>
    </source>
</evidence>
<keyword evidence="2" id="KW-1185">Reference proteome</keyword>
<evidence type="ECO:0000313" key="1">
    <source>
        <dbReference type="EMBL" id="ROR26293.1"/>
    </source>
</evidence>
<gene>
    <name evidence="1" type="ORF">EDD66_10815</name>
</gene>
<dbReference type="EMBL" id="RJVG01000008">
    <property type="protein sequence ID" value="ROR26293.1"/>
    <property type="molecule type" value="Genomic_DNA"/>
</dbReference>
<organism evidence="1 2">
    <name type="scientific">Mobilisporobacter senegalensis</name>
    <dbReference type="NCBI Taxonomy" id="1329262"/>
    <lineage>
        <taxon>Bacteria</taxon>
        <taxon>Bacillati</taxon>
        <taxon>Bacillota</taxon>
        <taxon>Clostridia</taxon>
        <taxon>Lachnospirales</taxon>
        <taxon>Lachnospiraceae</taxon>
        <taxon>Mobilisporobacter</taxon>
    </lineage>
</organism>
<sequence length="337" mass="39700">MDFEPLFTTLHAINTKDDNVERRDISDNDVVDDYIKTLTLEIKNSNRYKRYKTSSNNTEVVTTIMKALLNEHLDQEEMDIIANRLLKKEQDAQRKIKALPRNIREGSLIQCLFKSNDDYYCLISKVELGSFLDFVDLLKKEGLPYTSKALKNCLFKFNENKEIEDIWVSDTSSSNAAYWYKDFLELEECTTNEISTKNSFDLIEKSLSTIKKSAPKDYYNFRNQLISYYKTQPIFDYDNMIDYVFGTYTPEVLDETNINNIKNRIQKTFLNKKIDTQFDIIRDQIKAKSILRVNEFVEININNSSADFKSKIQAFEEENKMYLKIETDNEEVYNAFK</sequence>